<feature type="compositionally biased region" description="Basic and acidic residues" evidence="1">
    <location>
        <begin position="381"/>
        <end position="401"/>
    </location>
</feature>
<evidence type="ECO:0000256" key="1">
    <source>
        <dbReference type="SAM" id="MobiDB-lite"/>
    </source>
</evidence>
<sequence length="456" mass="50926">MSEVEQDEAMADMVNPKPSAETNPEKGKDESFNMEGVELFVLAVVQTFGSSHVNTWGIIANEPTDAASSDGTSGPKFSSIYTKMKKIKENARDDNPLMAATYPSCSWFNKAGIRNWLIKGKNLGDNNKGKEFKNAARHFQEVMCGFILQLYFAKVGPTKPETIRAHLGEVIYLKGCEVGKSGFYPYLRYRIMLPSAMLEDFPFAVLVTDINQKQRLRIEGYEKEDGDEIIRADRSVLHLLPDAHVGDSLEDQLDLLNACIEMRKSDLRLAQVEVVDIVKQLEEFSAEKAKLMKLIMARDVNHHIVQEMRKVLPSTVGDSDEMVERIMAGTLAIVEALSQQIPSGTNTSETEEKMLDSLTKIKEGTGQDDLQLDIQGAKVDETNRDKKTGKNVEKDGKNVEKDGEEDEKDEEDVEYSSEDDEAGVENIREHGGSNEESDDDPCPAKKTKVTLEDFIS</sequence>
<gene>
    <name evidence="2" type="ORF">Fcan01_15750</name>
</gene>
<dbReference type="EMBL" id="LNIX01000010">
    <property type="protein sequence ID" value="OXA49888.1"/>
    <property type="molecule type" value="Genomic_DNA"/>
</dbReference>
<comment type="caution">
    <text evidence="2">The sequence shown here is derived from an EMBL/GenBank/DDBJ whole genome shotgun (WGS) entry which is preliminary data.</text>
</comment>
<evidence type="ECO:0000313" key="2">
    <source>
        <dbReference type="EMBL" id="OXA49888.1"/>
    </source>
</evidence>
<feature type="region of interest" description="Disordered" evidence="1">
    <location>
        <begin position="1"/>
        <end position="30"/>
    </location>
</feature>
<feature type="compositionally biased region" description="Acidic residues" evidence="1">
    <location>
        <begin position="402"/>
        <end position="423"/>
    </location>
</feature>
<keyword evidence="3" id="KW-1185">Reference proteome</keyword>
<proteinExistence type="predicted"/>
<name>A0A226DXX7_FOLCA</name>
<reference evidence="2 3" key="1">
    <citation type="submission" date="2015-12" db="EMBL/GenBank/DDBJ databases">
        <title>The genome of Folsomia candida.</title>
        <authorList>
            <person name="Faddeeva A."/>
            <person name="Derks M.F."/>
            <person name="Anvar Y."/>
            <person name="Smit S."/>
            <person name="Van Straalen N."/>
            <person name="Roelofs D."/>
        </authorList>
    </citation>
    <scope>NUCLEOTIDE SEQUENCE [LARGE SCALE GENOMIC DNA]</scope>
    <source>
        <strain evidence="2 3">VU population</strain>
        <tissue evidence="2">Whole body</tissue>
    </source>
</reference>
<organism evidence="2 3">
    <name type="scientific">Folsomia candida</name>
    <name type="common">Springtail</name>
    <dbReference type="NCBI Taxonomy" id="158441"/>
    <lineage>
        <taxon>Eukaryota</taxon>
        <taxon>Metazoa</taxon>
        <taxon>Ecdysozoa</taxon>
        <taxon>Arthropoda</taxon>
        <taxon>Hexapoda</taxon>
        <taxon>Collembola</taxon>
        <taxon>Entomobryomorpha</taxon>
        <taxon>Isotomoidea</taxon>
        <taxon>Isotomidae</taxon>
        <taxon>Proisotominae</taxon>
        <taxon>Folsomia</taxon>
    </lineage>
</organism>
<feature type="compositionally biased region" description="Acidic residues" evidence="1">
    <location>
        <begin position="1"/>
        <end position="10"/>
    </location>
</feature>
<evidence type="ECO:0000313" key="3">
    <source>
        <dbReference type="Proteomes" id="UP000198287"/>
    </source>
</evidence>
<dbReference type="AlphaFoldDB" id="A0A226DXX7"/>
<dbReference type="Proteomes" id="UP000198287">
    <property type="component" value="Unassembled WGS sequence"/>
</dbReference>
<accession>A0A226DXX7</accession>
<protein>
    <submittedName>
        <fullName evidence="2">Uncharacterized protein</fullName>
    </submittedName>
</protein>
<feature type="region of interest" description="Disordered" evidence="1">
    <location>
        <begin position="381"/>
        <end position="456"/>
    </location>
</feature>